<dbReference type="EMBL" id="JAHQIW010000964">
    <property type="protein sequence ID" value="KAJ1350911.1"/>
    <property type="molecule type" value="Genomic_DNA"/>
</dbReference>
<reference evidence="1" key="1">
    <citation type="submission" date="2021-06" db="EMBL/GenBank/DDBJ databases">
        <title>Parelaphostrongylus tenuis whole genome reference sequence.</title>
        <authorList>
            <person name="Garwood T.J."/>
            <person name="Larsen P.A."/>
            <person name="Fountain-Jones N.M."/>
            <person name="Garbe J.R."/>
            <person name="Macchietto M.G."/>
            <person name="Kania S.A."/>
            <person name="Gerhold R.W."/>
            <person name="Richards J.E."/>
            <person name="Wolf T.M."/>
        </authorList>
    </citation>
    <scope>NUCLEOTIDE SEQUENCE</scope>
    <source>
        <strain evidence="1">MNPRO001-30</strain>
        <tissue evidence="1">Meninges</tissue>
    </source>
</reference>
<accession>A0AAD5MN55</accession>
<keyword evidence="2" id="KW-1185">Reference proteome</keyword>
<dbReference type="AlphaFoldDB" id="A0AAD5MN55"/>
<gene>
    <name evidence="1" type="ORF">KIN20_006828</name>
</gene>
<comment type="caution">
    <text evidence="1">The sequence shown here is derived from an EMBL/GenBank/DDBJ whole genome shotgun (WGS) entry which is preliminary data.</text>
</comment>
<dbReference type="Proteomes" id="UP001196413">
    <property type="component" value="Unassembled WGS sequence"/>
</dbReference>
<proteinExistence type="predicted"/>
<name>A0AAD5MN55_PARTN</name>
<organism evidence="1 2">
    <name type="scientific">Parelaphostrongylus tenuis</name>
    <name type="common">Meningeal worm</name>
    <dbReference type="NCBI Taxonomy" id="148309"/>
    <lineage>
        <taxon>Eukaryota</taxon>
        <taxon>Metazoa</taxon>
        <taxon>Ecdysozoa</taxon>
        <taxon>Nematoda</taxon>
        <taxon>Chromadorea</taxon>
        <taxon>Rhabditida</taxon>
        <taxon>Rhabditina</taxon>
        <taxon>Rhabditomorpha</taxon>
        <taxon>Strongyloidea</taxon>
        <taxon>Metastrongylidae</taxon>
        <taxon>Parelaphostrongylus</taxon>
    </lineage>
</organism>
<protein>
    <submittedName>
        <fullName evidence="1">Uncharacterized protein</fullName>
    </submittedName>
</protein>
<evidence type="ECO:0000313" key="1">
    <source>
        <dbReference type="EMBL" id="KAJ1350911.1"/>
    </source>
</evidence>
<evidence type="ECO:0000313" key="2">
    <source>
        <dbReference type="Proteomes" id="UP001196413"/>
    </source>
</evidence>
<sequence>MSLGALNTLDWMLQNFTNTSEHGNEAALRTLSNIELGVGRKKPLVDQAVTTTEIPAIVVPVMNVISTTEPAEIVVPVLTTKRPRIGKSRKLKKVSDDLSMPFDFLALFK</sequence>